<name>A0ABS7P298_9NOCA</name>
<evidence type="ECO:0000313" key="1">
    <source>
        <dbReference type="EMBL" id="MBY6366543.1"/>
    </source>
</evidence>
<dbReference type="Proteomes" id="UP000825228">
    <property type="component" value="Unassembled WGS sequence"/>
</dbReference>
<evidence type="ECO:0000313" key="2">
    <source>
        <dbReference type="Proteomes" id="UP000825228"/>
    </source>
</evidence>
<sequence>MRDDNSIIKKLPLPVDIGAPVGHPYNKRKPWRGFTACHIWHKLPGGTLAGADPWLYSFAPNLVWLPSWLAPLTDGHESYAQALLQRTSLALFRDAPVIPSLKPWTEQAWERLPTTSTVSPLPLTQLAFFEPNDKFFTRRINALDKVLMGCESIFSSGRIPSKLICSRYTTGLPQIQTKALHKFHDAIFEYREAVVAAAP</sequence>
<accession>A0ABS7P298</accession>
<protein>
    <submittedName>
        <fullName evidence="1">Uncharacterized protein</fullName>
    </submittedName>
</protein>
<keyword evidence="2" id="KW-1185">Reference proteome</keyword>
<dbReference type="RefSeq" id="WP_222683865.1">
    <property type="nucleotide sequence ID" value="NZ_JABUBT010000015.1"/>
</dbReference>
<organism evidence="1 2">
    <name type="scientific">Rhodococcoides corynebacterioides</name>
    <dbReference type="NCBI Taxonomy" id="53972"/>
    <lineage>
        <taxon>Bacteria</taxon>
        <taxon>Bacillati</taxon>
        <taxon>Actinomycetota</taxon>
        <taxon>Actinomycetes</taxon>
        <taxon>Mycobacteriales</taxon>
        <taxon>Nocardiaceae</taxon>
        <taxon>Rhodococcoides</taxon>
    </lineage>
</organism>
<comment type="caution">
    <text evidence="1">The sequence shown here is derived from an EMBL/GenBank/DDBJ whole genome shotgun (WGS) entry which is preliminary data.</text>
</comment>
<reference evidence="1 2" key="1">
    <citation type="submission" date="2020-06" db="EMBL/GenBank/DDBJ databases">
        <title>Taxonomy, biology and ecology of Rhodococcus bacteria occurring in California pistachio and other woody hosts as revealed by genome sequence analyses.</title>
        <authorList>
            <person name="Gai Y."/>
            <person name="Riely B."/>
        </authorList>
    </citation>
    <scope>NUCLEOTIDE SEQUENCE [LARGE SCALE GENOMIC DNA]</scope>
    <source>
        <strain evidence="1 2">BP-281</strain>
    </source>
</reference>
<proteinExistence type="predicted"/>
<dbReference type="EMBL" id="JABUBU010000003">
    <property type="protein sequence ID" value="MBY6366543.1"/>
    <property type="molecule type" value="Genomic_DNA"/>
</dbReference>
<gene>
    <name evidence="1" type="ORF">HQ603_07230</name>
</gene>